<reference evidence="2 3" key="1">
    <citation type="submission" date="2024-10" db="EMBL/GenBank/DDBJ databases">
        <title>Updated reference genomes for cyclostephanoid diatoms.</title>
        <authorList>
            <person name="Roberts W.R."/>
            <person name="Alverson A.J."/>
        </authorList>
    </citation>
    <scope>NUCLEOTIDE SEQUENCE [LARGE SCALE GENOMIC DNA]</scope>
    <source>
        <strain evidence="2 3">AJA232-27</strain>
    </source>
</reference>
<accession>A0ABD3MUK8</accession>
<evidence type="ECO:0000313" key="3">
    <source>
        <dbReference type="Proteomes" id="UP001530293"/>
    </source>
</evidence>
<feature type="compositionally biased region" description="Polar residues" evidence="1">
    <location>
        <begin position="13"/>
        <end position="23"/>
    </location>
</feature>
<organism evidence="2 3">
    <name type="scientific">Discostella pseudostelligera</name>
    <dbReference type="NCBI Taxonomy" id="259834"/>
    <lineage>
        <taxon>Eukaryota</taxon>
        <taxon>Sar</taxon>
        <taxon>Stramenopiles</taxon>
        <taxon>Ochrophyta</taxon>
        <taxon>Bacillariophyta</taxon>
        <taxon>Coscinodiscophyceae</taxon>
        <taxon>Thalassiosirophycidae</taxon>
        <taxon>Stephanodiscales</taxon>
        <taxon>Stephanodiscaceae</taxon>
        <taxon>Discostella</taxon>
    </lineage>
</organism>
<sequence length="642" mass="71697">MSDEPQGHLGEQSVKSPSPPTSLLQQWGALLTSPAEWLLPQSCVGCLSQIADNDHGHEGGDDAGSAVDRVLRAQGNQYDIHSSSDKHGQSIKSSKDGRGSGADVETISAAATTRHRLTNRSRAPRNFSRGRINDLVHKIQSMPTPTSIRDQILAVHCHYGNHPKGELEVVQPLSSTLSSPIYAARNLPGFYSPVGNRLRNSSGDSVRRTQSLRAPSKRILPVSRKSDGHIPNDHMKNPSLLDGIQFSDGAGLFSNAIDLNWCCPTSTDACAFLYSSGPEIVESELKGNTDCGGYVDYAGKFHPCTSVSQLDRHSQAFTSKKRCQGCIFRRGMTVNKKTGRSDVEDDLYYDSDPGEQFFVDRDWKQVGSAQSTNSEDNHFNSNEQDTMQLNADAGANSSIARHHVKLFRRKDKSKSRSTSNLIVEDHVAQHSKEEKRIIPQQKDHQAYIYDYFSQNAHLQNSMQTGICSTNALDVGRCVQDALNSMWRLQWHANNTAKLCDVWIERGYRRNRTEIVEPKLMWREVPQSNLNEKRQLEVFTIPPHQVNLFSVRRILQITNVSDGEVIDMDHHPQKHVLPFTKPNSLLLVRSSLDEDFIFEASCLAERDHIVHLLKIATARLVSHAVAGNGDLLLKEFFNDEHVP</sequence>
<feature type="region of interest" description="Disordered" evidence="1">
    <location>
        <begin position="77"/>
        <end position="103"/>
    </location>
</feature>
<protein>
    <submittedName>
        <fullName evidence="2">Uncharacterized protein</fullName>
    </submittedName>
</protein>
<dbReference type="AlphaFoldDB" id="A0ABD3MUK8"/>
<feature type="region of interest" description="Disordered" evidence="1">
    <location>
        <begin position="1"/>
        <end position="23"/>
    </location>
</feature>
<dbReference type="Proteomes" id="UP001530293">
    <property type="component" value="Unassembled WGS sequence"/>
</dbReference>
<proteinExistence type="predicted"/>
<evidence type="ECO:0000313" key="2">
    <source>
        <dbReference type="EMBL" id="KAL3764145.1"/>
    </source>
</evidence>
<evidence type="ECO:0000256" key="1">
    <source>
        <dbReference type="SAM" id="MobiDB-lite"/>
    </source>
</evidence>
<keyword evidence="3" id="KW-1185">Reference proteome</keyword>
<comment type="caution">
    <text evidence="2">The sequence shown here is derived from an EMBL/GenBank/DDBJ whole genome shotgun (WGS) entry which is preliminary data.</text>
</comment>
<name>A0ABD3MUK8_9STRA</name>
<dbReference type="EMBL" id="JALLBG020000108">
    <property type="protein sequence ID" value="KAL3764145.1"/>
    <property type="molecule type" value="Genomic_DNA"/>
</dbReference>
<gene>
    <name evidence="2" type="ORF">ACHAWU_003957</name>
</gene>
<feature type="compositionally biased region" description="Basic and acidic residues" evidence="1">
    <location>
        <begin position="82"/>
        <end position="98"/>
    </location>
</feature>